<evidence type="ECO:0000256" key="1">
    <source>
        <dbReference type="SAM" id="MobiDB-lite"/>
    </source>
</evidence>
<accession>A0A5B8YDW0</accession>
<sequence length="150" mass="16980">MVVEKEPEAKAQVVEFKESPQTDGTTQQHSQVVRSTSEPAQAEPSSPCGVDTFTITRYSPEGRVAKTIDCVERRVVNVKREPMGHSQLVEARQAGLPEGNWYLLVDPKGLRAKYLSNAELIKISKQFDVEYVGKDRQRNLAIYEYRDVVR</sequence>
<dbReference type="RefSeq" id="WP_141200621.1">
    <property type="nucleotide sequence ID" value="NZ_CP041186.1"/>
</dbReference>
<dbReference type="EMBL" id="CP041186">
    <property type="protein sequence ID" value="QDG54177.1"/>
    <property type="molecule type" value="Genomic_DNA"/>
</dbReference>
<feature type="compositionally biased region" description="Polar residues" evidence="1">
    <location>
        <begin position="21"/>
        <end position="39"/>
    </location>
</feature>
<feature type="region of interest" description="Disordered" evidence="1">
    <location>
        <begin position="1"/>
        <end position="48"/>
    </location>
</feature>
<evidence type="ECO:0000313" key="3">
    <source>
        <dbReference type="Proteomes" id="UP000315995"/>
    </source>
</evidence>
<gene>
    <name evidence="2" type="ORF">FIV42_26570</name>
</gene>
<accession>A0A4Y6Q1X4</accession>
<name>A0A4Y6Q1X4_PERCE</name>
<protein>
    <submittedName>
        <fullName evidence="2">Uncharacterized protein</fullName>
    </submittedName>
</protein>
<reference evidence="2 3" key="1">
    <citation type="submission" date="2019-06" db="EMBL/GenBank/DDBJ databases">
        <title>Persicimonas caeni gen. nov., sp. nov., a predatory bacterium isolated from solar saltern.</title>
        <authorList>
            <person name="Wang S."/>
        </authorList>
    </citation>
    <scope>NUCLEOTIDE SEQUENCE [LARGE SCALE GENOMIC DNA]</scope>
    <source>
        <strain evidence="2 3">YN101</strain>
    </source>
</reference>
<dbReference type="OrthoDB" id="5517781at2"/>
<feature type="compositionally biased region" description="Basic and acidic residues" evidence="1">
    <location>
        <begin position="1"/>
        <end position="20"/>
    </location>
</feature>
<evidence type="ECO:0000313" key="2">
    <source>
        <dbReference type="EMBL" id="QDG54177.1"/>
    </source>
</evidence>
<proteinExistence type="predicted"/>
<dbReference type="AlphaFoldDB" id="A0A4Y6Q1X4"/>
<dbReference type="Proteomes" id="UP000315995">
    <property type="component" value="Chromosome"/>
</dbReference>
<organism evidence="2 3">
    <name type="scientific">Persicimonas caeni</name>
    <dbReference type="NCBI Taxonomy" id="2292766"/>
    <lineage>
        <taxon>Bacteria</taxon>
        <taxon>Deltaproteobacteria</taxon>
        <taxon>Bradymonadales</taxon>
        <taxon>Bradymonadaceae</taxon>
        <taxon>Persicimonas</taxon>
    </lineage>
</organism>
<keyword evidence="3" id="KW-1185">Reference proteome</keyword>